<dbReference type="AlphaFoldDB" id="A0A0E9S528"/>
<sequence length="46" mass="5377">MNTSRICACFSIRPAMNSRALVVKATSWRWRYKSRHRCGEGSRCSR</sequence>
<reference evidence="1" key="1">
    <citation type="submission" date="2014-11" db="EMBL/GenBank/DDBJ databases">
        <authorList>
            <person name="Amaro Gonzalez C."/>
        </authorList>
    </citation>
    <scope>NUCLEOTIDE SEQUENCE</scope>
</reference>
<organism evidence="1">
    <name type="scientific">Anguilla anguilla</name>
    <name type="common">European freshwater eel</name>
    <name type="synonym">Muraena anguilla</name>
    <dbReference type="NCBI Taxonomy" id="7936"/>
    <lineage>
        <taxon>Eukaryota</taxon>
        <taxon>Metazoa</taxon>
        <taxon>Chordata</taxon>
        <taxon>Craniata</taxon>
        <taxon>Vertebrata</taxon>
        <taxon>Euteleostomi</taxon>
        <taxon>Actinopterygii</taxon>
        <taxon>Neopterygii</taxon>
        <taxon>Teleostei</taxon>
        <taxon>Anguilliformes</taxon>
        <taxon>Anguillidae</taxon>
        <taxon>Anguilla</taxon>
    </lineage>
</organism>
<reference evidence="1" key="2">
    <citation type="journal article" date="2015" name="Fish Shellfish Immunol.">
        <title>Early steps in the European eel (Anguilla anguilla)-Vibrio vulnificus interaction in the gills: Role of the RtxA13 toxin.</title>
        <authorList>
            <person name="Callol A."/>
            <person name="Pajuelo D."/>
            <person name="Ebbesson L."/>
            <person name="Teles M."/>
            <person name="MacKenzie S."/>
            <person name="Amaro C."/>
        </authorList>
    </citation>
    <scope>NUCLEOTIDE SEQUENCE</scope>
</reference>
<name>A0A0E9S528_ANGAN</name>
<accession>A0A0E9S528</accession>
<dbReference type="EMBL" id="GBXM01072827">
    <property type="protein sequence ID" value="JAH35750.1"/>
    <property type="molecule type" value="Transcribed_RNA"/>
</dbReference>
<evidence type="ECO:0000313" key="1">
    <source>
        <dbReference type="EMBL" id="JAH35750.1"/>
    </source>
</evidence>
<proteinExistence type="predicted"/>
<protein>
    <submittedName>
        <fullName evidence="1">Uncharacterized protein</fullName>
    </submittedName>
</protein>